<dbReference type="GeneID" id="30965717"/>
<feature type="compositionally biased region" description="Polar residues" evidence="1">
    <location>
        <begin position="373"/>
        <end position="390"/>
    </location>
</feature>
<dbReference type="FunCoup" id="A0A1D2VAX2">
    <property type="interactions" value="16"/>
</dbReference>
<organism evidence="2 3">
    <name type="scientific">Ascoidea rubescens DSM 1968</name>
    <dbReference type="NCBI Taxonomy" id="1344418"/>
    <lineage>
        <taxon>Eukaryota</taxon>
        <taxon>Fungi</taxon>
        <taxon>Dikarya</taxon>
        <taxon>Ascomycota</taxon>
        <taxon>Saccharomycotina</taxon>
        <taxon>Saccharomycetes</taxon>
        <taxon>Ascoideaceae</taxon>
        <taxon>Ascoidea</taxon>
    </lineage>
</organism>
<evidence type="ECO:0000313" key="2">
    <source>
        <dbReference type="EMBL" id="ODV58587.1"/>
    </source>
</evidence>
<proteinExistence type="predicted"/>
<dbReference type="RefSeq" id="XP_020044894.1">
    <property type="nucleotide sequence ID" value="XM_020192081.1"/>
</dbReference>
<feature type="region of interest" description="Disordered" evidence="1">
    <location>
        <begin position="356"/>
        <end position="390"/>
    </location>
</feature>
<protein>
    <submittedName>
        <fullName evidence="2">Uncharacterized protein</fullName>
    </submittedName>
</protein>
<gene>
    <name evidence="2" type="ORF">ASCRUDRAFT_72515</name>
</gene>
<sequence length="488" mass="56271">MSPDNNSFSSPKLETSFPSNIEFDNHHDNHNYFNDHSEFYLDNFDQNFTMKQDHLIPSNLSPLKKFSNVHTNSCPQFNLNEKTFHDYNTNDLTNNKSFTLYLDREKSNISKMNSNLLPPFLQKGASNIQNLKNSMKNNCSRSNSSLKLNRTLTSSTISSSVIVKRSASINSINSELKRYNTIEYQRKQENYKRYLAHLRNSVNANNNISFPIHLQKNSNDFHVQKNNSISPSLPWRYDKIINKKNYKVPKYSQNNSDNNHISPDSSRTVVKDTPINDKLIETPLSESFHQETLNRLKNYNTIEIDFSEESMNSVELHRENSSMETRRPDSSVILDMDQLNQNSLFVIGANEINKKSSKLDSNSSISRNNNFNLDSNSKFQQNQIQSPPISNDSKFFSVLSFSREQDDTGSNHFNEDSVFEKKRKLSNSNLSEKSEKTNFLNFKFGGRTSLNSLDLKSNSNLNDQLYPSNVNISLKSLLFDLHQPDLKN</sequence>
<evidence type="ECO:0000256" key="1">
    <source>
        <dbReference type="SAM" id="MobiDB-lite"/>
    </source>
</evidence>
<feature type="compositionally biased region" description="Polar residues" evidence="1">
    <location>
        <begin position="251"/>
        <end position="268"/>
    </location>
</feature>
<name>A0A1D2VAX2_9ASCO</name>
<dbReference type="Proteomes" id="UP000095038">
    <property type="component" value="Unassembled WGS sequence"/>
</dbReference>
<keyword evidence="3" id="KW-1185">Reference proteome</keyword>
<dbReference type="AlphaFoldDB" id="A0A1D2VAX2"/>
<feature type="region of interest" description="Disordered" evidence="1">
    <location>
        <begin position="249"/>
        <end position="270"/>
    </location>
</feature>
<evidence type="ECO:0000313" key="3">
    <source>
        <dbReference type="Proteomes" id="UP000095038"/>
    </source>
</evidence>
<feature type="compositionally biased region" description="Low complexity" evidence="1">
    <location>
        <begin position="359"/>
        <end position="372"/>
    </location>
</feature>
<dbReference type="EMBL" id="KV454491">
    <property type="protein sequence ID" value="ODV58587.1"/>
    <property type="molecule type" value="Genomic_DNA"/>
</dbReference>
<reference evidence="3" key="1">
    <citation type="submission" date="2016-05" db="EMBL/GenBank/DDBJ databases">
        <title>Comparative genomics of biotechnologically important yeasts.</title>
        <authorList>
            <consortium name="DOE Joint Genome Institute"/>
            <person name="Riley R."/>
            <person name="Haridas S."/>
            <person name="Wolfe K.H."/>
            <person name="Lopes M.R."/>
            <person name="Hittinger C.T."/>
            <person name="Goker M."/>
            <person name="Salamov A."/>
            <person name="Wisecaver J."/>
            <person name="Long T.M."/>
            <person name="Aerts A.L."/>
            <person name="Barry K."/>
            <person name="Choi C."/>
            <person name="Clum A."/>
            <person name="Coughlan A.Y."/>
            <person name="Deshpande S."/>
            <person name="Douglass A.P."/>
            <person name="Hanson S.J."/>
            <person name="Klenk H.-P."/>
            <person name="Labutti K."/>
            <person name="Lapidus A."/>
            <person name="Lindquist E."/>
            <person name="Lipzen A."/>
            <person name="Meier-Kolthoff J.P."/>
            <person name="Ohm R.A."/>
            <person name="Otillar R.P."/>
            <person name="Pangilinan J."/>
            <person name="Peng Y."/>
            <person name="Rokas A."/>
            <person name="Rosa C.A."/>
            <person name="Scheuner C."/>
            <person name="Sibirny A.A."/>
            <person name="Slot J.C."/>
            <person name="Stielow J.B."/>
            <person name="Sun H."/>
            <person name="Kurtzman C.P."/>
            <person name="Blackwell M."/>
            <person name="Grigoriev I.V."/>
            <person name="Jeffries T.W."/>
        </authorList>
    </citation>
    <scope>NUCLEOTIDE SEQUENCE [LARGE SCALE GENOMIC DNA]</scope>
    <source>
        <strain evidence="3">DSM 1968</strain>
    </source>
</reference>
<dbReference type="InParanoid" id="A0A1D2VAX2"/>
<accession>A0A1D2VAX2</accession>